<dbReference type="InterPro" id="IPR058940">
    <property type="entry name" value="mS26_fungi"/>
</dbReference>
<dbReference type="CDD" id="cd23703">
    <property type="entry name" value="mS26_PET12"/>
    <property type="match status" value="1"/>
</dbReference>
<name>A0AA39YQ22_9PEZI</name>
<protein>
    <submittedName>
        <fullName evidence="2">Uncharacterized protein</fullName>
    </submittedName>
</protein>
<dbReference type="EMBL" id="JAULSV010000001">
    <property type="protein sequence ID" value="KAK0655662.1"/>
    <property type="molecule type" value="Genomic_DNA"/>
</dbReference>
<evidence type="ECO:0000256" key="1">
    <source>
        <dbReference type="SAM" id="MobiDB-lite"/>
    </source>
</evidence>
<organism evidence="2 3">
    <name type="scientific">Cercophora newfieldiana</name>
    <dbReference type="NCBI Taxonomy" id="92897"/>
    <lineage>
        <taxon>Eukaryota</taxon>
        <taxon>Fungi</taxon>
        <taxon>Dikarya</taxon>
        <taxon>Ascomycota</taxon>
        <taxon>Pezizomycotina</taxon>
        <taxon>Sordariomycetes</taxon>
        <taxon>Sordariomycetidae</taxon>
        <taxon>Sordariales</taxon>
        <taxon>Lasiosphaeriaceae</taxon>
        <taxon>Cercophora</taxon>
    </lineage>
</organism>
<dbReference type="AlphaFoldDB" id="A0AA39YQ22"/>
<accession>A0AA39YQ22</accession>
<proteinExistence type="predicted"/>
<keyword evidence="3" id="KW-1185">Reference proteome</keyword>
<dbReference type="Proteomes" id="UP001174936">
    <property type="component" value="Unassembled WGS sequence"/>
</dbReference>
<feature type="compositionally biased region" description="Low complexity" evidence="1">
    <location>
        <begin position="42"/>
        <end position="55"/>
    </location>
</feature>
<feature type="region of interest" description="Disordered" evidence="1">
    <location>
        <begin position="22"/>
        <end position="100"/>
    </location>
</feature>
<sequence>MPPHLPRPTLGGVLSSTSCLRASTSTTTIPASVTWSARRQSRTTASPFSTTSAAAHLPVPPESPKYIRVPVPPQSNEERLPPVRGHLPVPRDVFPKGEGRLKMKPGYVEAAAPISASEKAGLPPKSESEARRRVEAATRRDAFATGLKGLWERKEVQTTKAKERTIIRLKRNRKAAMAPERPDDILSRSTFGPPSLLNTAVELDPLRFERAEEARKRHEVIVAKKAEARRDALTQLYVAAGDFIVDEQELEQRVNDIFAKGFVNPAGLLGSSESIWDSGSIPISVGEVKAEMFSGILEGSEATGFAAINKSAEDRTAERQKRVAEELTGGKL</sequence>
<comment type="caution">
    <text evidence="2">The sequence shown here is derived from an EMBL/GenBank/DDBJ whole genome shotgun (WGS) entry which is preliminary data.</text>
</comment>
<dbReference type="PROSITE" id="PS51257">
    <property type="entry name" value="PROKAR_LIPOPROTEIN"/>
    <property type="match status" value="1"/>
</dbReference>
<feature type="compositionally biased region" description="Polar residues" evidence="1">
    <location>
        <begin position="22"/>
        <end position="38"/>
    </location>
</feature>
<gene>
    <name evidence="2" type="ORF">B0T16DRAFT_319413</name>
</gene>
<evidence type="ECO:0000313" key="2">
    <source>
        <dbReference type="EMBL" id="KAK0655662.1"/>
    </source>
</evidence>
<reference evidence="2" key="1">
    <citation type="submission" date="2023-06" db="EMBL/GenBank/DDBJ databases">
        <title>Genome-scale phylogeny and comparative genomics of the fungal order Sordariales.</title>
        <authorList>
            <consortium name="Lawrence Berkeley National Laboratory"/>
            <person name="Hensen N."/>
            <person name="Bonometti L."/>
            <person name="Westerberg I."/>
            <person name="Brannstrom I.O."/>
            <person name="Guillou S."/>
            <person name="Cros-Aarteil S."/>
            <person name="Calhoun S."/>
            <person name="Haridas S."/>
            <person name="Kuo A."/>
            <person name="Mondo S."/>
            <person name="Pangilinan J."/>
            <person name="Riley R."/>
            <person name="Labutti K."/>
            <person name="Andreopoulos B."/>
            <person name="Lipzen A."/>
            <person name="Chen C."/>
            <person name="Yanf M."/>
            <person name="Daum C."/>
            <person name="Ng V."/>
            <person name="Clum A."/>
            <person name="Steindorff A."/>
            <person name="Ohm R."/>
            <person name="Martin F."/>
            <person name="Silar P."/>
            <person name="Natvig D."/>
            <person name="Lalanne C."/>
            <person name="Gautier V."/>
            <person name="Ament-Velasquez S.L."/>
            <person name="Kruys A."/>
            <person name="Hutchinson M.I."/>
            <person name="Powell A.J."/>
            <person name="Barry K."/>
            <person name="Miller A.N."/>
            <person name="Grigoriev I.V."/>
            <person name="Debuchy R."/>
            <person name="Gladieux P."/>
            <person name="Thoren M.H."/>
            <person name="Johannesson H."/>
        </authorList>
    </citation>
    <scope>NUCLEOTIDE SEQUENCE</scope>
    <source>
        <strain evidence="2">SMH2532-1</strain>
    </source>
</reference>
<evidence type="ECO:0000313" key="3">
    <source>
        <dbReference type="Proteomes" id="UP001174936"/>
    </source>
</evidence>